<accession>A0ABU3U2E5</accession>
<evidence type="ECO:0000313" key="2">
    <source>
        <dbReference type="EMBL" id="MDU8884553.1"/>
    </source>
</evidence>
<comment type="caution">
    <text evidence="2">The sequence shown here is derived from an EMBL/GenBank/DDBJ whole genome shotgun (WGS) entry which is preliminary data.</text>
</comment>
<feature type="transmembrane region" description="Helical" evidence="1">
    <location>
        <begin position="7"/>
        <end position="23"/>
    </location>
</feature>
<evidence type="ECO:0000256" key="1">
    <source>
        <dbReference type="SAM" id="Phobius"/>
    </source>
</evidence>
<gene>
    <name evidence="2" type="ORF">RXV94_00170</name>
</gene>
<sequence>MKFKEVIWIMPVGLVIGLILYSFGDKINILKVKPFSKYLFWIVWPSVIFLSSFLYDLIIKKYSIITAILMIFGVMLGVIINIVLDININSTSHSLAGIEVIVISCITGPSVILGIGLSQLILFFRRRLKGSTK</sequence>
<protein>
    <submittedName>
        <fullName evidence="2">Uncharacterized protein</fullName>
    </submittedName>
</protein>
<name>A0ABU3U2E5_9FLAO</name>
<organism evidence="2 3">
    <name type="scientific">Gilvirhabdus luticola</name>
    <dbReference type="NCBI Taxonomy" id="3079858"/>
    <lineage>
        <taxon>Bacteria</taxon>
        <taxon>Pseudomonadati</taxon>
        <taxon>Bacteroidota</taxon>
        <taxon>Flavobacteriia</taxon>
        <taxon>Flavobacteriales</taxon>
        <taxon>Flavobacteriaceae</taxon>
        <taxon>Gilvirhabdus</taxon>
    </lineage>
</organism>
<evidence type="ECO:0000313" key="3">
    <source>
        <dbReference type="Proteomes" id="UP001268651"/>
    </source>
</evidence>
<feature type="transmembrane region" description="Helical" evidence="1">
    <location>
        <begin position="38"/>
        <end position="55"/>
    </location>
</feature>
<keyword evidence="1" id="KW-0472">Membrane</keyword>
<proteinExistence type="predicted"/>
<feature type="transmembrane region" description="Helical" evidence="1">
    <location>
        <begin position="62"/>
        <end position="84"/>
    </location>
</feature>
<dbReference type="RefSeq" id="WP_316660257.1">
    <property type="nucleotide sequence ID" value="NZ_JAWHTF010000001.1"/>
</dbReference>
<dbReference type="EMBL" id="JAWHTF010000001">
    <property type="protein sequence ID" value="MDU8884553.1"/>
    <property type="molecule type" value="Genomic_DNA"/>
</dbReference>
<reference evidence="2 3" key="1">
    <citation type="submission" date="2023-10" db="EMBL/GenBank/DDBJ databases">
        <title>Marimonas sp. nov. isolated from tidal mud flat.</title>
        <authorList>
            <person name="Jaincy N.J."/>
            <person name="Srinivasan S."/>
            <person name="Lee S.-S."/>
        </authorList>
    </citation>
    <scope>NUCLEOTIDE SEQUENCE [LARGE SCALE GENOMIC DNA]</scope>
    <source>
        <strain evidence="2 3">MJ-SS3</strain>
    </source>
</reference>
<dbReference type="Proteomes" id="UP001268651">
    <property type="component" value="Unassembled WGS sequence"/>
</dbReference>
<keyword evidence="3" id="KW-1185">Reference proteome</keyword>
<keyword evidence="1" id="KW-0812">Transmembrane</keyword>
<feature type="transmembrane region" description="Helical" evidence="1">
    <location>
        <begin position="96"/>
        <end position="124"/>
    </location>
</feature>
<keyword evidence="1" id="KW-1133">Transmembrane helix</keyword>